<evidence type="ECO:0000313" key="2">
    <source>
        <dbReference type="Proteomes" id="UP001529235"/>
    </source>
</evidence>
<name>A0ABD4Z580_9CREN</name>
<dbReference type="RefSeq" id="WP_285273329.1">
    <property type="nucleotide sequence ID" value="NZ_JASNVW010000001.1"/>
</dbReference>
<reference evidence="1 2" key="1">
    <citation type="submission" date="2023-05" db="EMBL/GenBank/DDBJ databases">
        <title>A new hyperthermophilic archaea 'Ignisphaera cupida' sp. nov. and description of the family 'Ignisphaeraceae' fam. nov.</title>
        <authorList>
            <person name="Podosokorskaya O.A."/>
            <person name="Elcheninov A.G."/>
            <person name="Klukina A."/>
            <person name="Merkel A.Y."/>
        </authorList>
    </citation>
    <scope>NUCLEOTIDE SEQUENCE [LARGE SCALE GENOMIC DNA]</scope>
    <source>
        <strain evidence="1 2">4213-co</strain>
    </source>
</reference>
<organism evidence="1 2">
    <name type="scientific">Ignisphaera cupida</name>
    <dbReference type="NCBI Taxonomy" id="3050454"/>
    <lineage>
        <taxon>Archaea</taxon>
        <taxon>Thermoproteota</taxon>
        <taxon>Thermoprotei</taxon>
        <taxon>Desulfurococcales</taxon>
        <taxon>Desulfurococcaceae</taxon>
        <taxon>Ignisphaera</taxon>
    </lineage>
</organism>
<sequence>MNYLETASNSLTSLLHYATRLGFSLESQYVAKAIRMLKDKGVSLAHLMAELLLCKYLSEKNFSCDIEFTIGDMKCDVYAKIDNVDTCIEIIYYTLPLETIDKWSNILVSIHLKKLIKMSKNKIMFAAFAYPLGLIPLIPPKLLDNYTKEVIVQLSLKYMLDEDVIAEARELNFVTSISKIYIFDLYAAKVEEVLPSTIKNLLLFYESILRASI</sequence>
<comment type="caution">
    <text evidence="1">The sequence shown here is derived from an EMBL/GenBank/DDBJ whole genome shotgun (WGS) entry which is preliminary data.</text>
</comment>
<proteinExistence type="predicted"/>
<protein>
    <submittedName>
        <fullName evidence="1">Uncharacterized protein</fullName>
    </submittedName>
</protein>
<dbReference type="Proteomes" id="UP001529235">
    <property type="component" value="Unassembled WGS sequence"/>
</dbReference>
<evidence type="ECO:0000313" key="1">
    <source>
        <dbReference type="EMBL" id="MDK6028364.1"/>
    </source>
</evidence>
<keyword evidence="2" id="KW-1185">Reference proteome</keyword>
<accession>A0ABD4Z580</accession>
<gene>
    <name evidence="1" type="ORF">QPL79_03175</name>
</gene>
<dbReference type="AlphaFoldDB" id="A0ABD4Z580"/>
<dbReference type="EMBL" id="JASNVW010000001">
    <property type="protein sequence ID" value="MDK6028364.1"/>
    <property type="molecule type" value="Genomic_DNA"/>
</dbReference>